<gene>
    <name evidence="3" type="ORF">GN958_ATG07703</name>
</gene>
<evidence type="ECO:0000256" key="2">
    <source>
        <dbReference type="SAM" id="Phobius"/>
    </source>
</evidence>
<feature type="region of interest" description="Disordered" evidence="1">
    <location>
        <begin position="498"/>
        <end position="623"/>
    </location>
</feature>
<dbReference type="AlphaFoldDB" id="A0A8S9UVH4"/>
<feature type="region of interest" description="Disordered" evidence="1">
    <location>
        <begin position="391"/>
        <end position="424"/>
    </location>
</feature>
<accession>A0A8S9UVH4</accession>
<feature type="region of interest" description="Disordered" evidence="1">
    <location>
        <begin position="634"/>
        <end position="653"/>
    </location>
</feature>
<feature type="compositionally biased region" description="Low complexity" evidence="1">
    <location>
        <begin position="284"/>
        <end position="305"/>
    </location>
</feature>
<feature type="compositionally biased region" description="Low complexity" evidence="1">
    <location>
        <begin position="565"/>
        <end position="603"/>
    </location>
</feature>
<protein>
    <submittedName>
        <fullName evidence="3">Uncharacterized protein</fullName>
    </submittedName>
</protein>
<keyword evidence="2" id="KW-1133">Transmembrane helix</keyword>
<feature type="region of interest" description="Disordered" evidence="1">
    <location>
        <begin position="336"/>
        <end position="357"/>
    </location>
</feature>
<feature type="compositionally biased region" description="Low complexity" evidence="1">
    <location>
        <begin position="248"/>
        <end position="276"/>
    </location>
</feature>
<name>A0A8S9UVH4_PHYIN</name>
<feature type="transmembrane region" description="Helical" evidence="2">
    <location>
        <begin position="364"/>
        <end position="386"/>
    </location>
</feature>
<evidence type="ECO:0000256" key="1">
    <source>
        <dbReference type="SAM" id="MobiDB-lite"/>
    </source>
</evidence>
<sequence>MQKTQLTKFLILSGTPDLWLQHQHFAISLGTITRTNLIPSSMTFMRLRCLLFVVCVQLCAAVPSTDLALSACAYASETLYVVNVTATETMLPSDYVECTKATGAATALCEICSCREKKAASVDGVTVAWVVCVGSGDATTCANNAASGQEYCGSPSTACGSGPCDGSNIGESSSNTISEVGIINGSDASAGPATSNSTTIAPSISVDTNVDGGSSDASAEVSSILPIIDPSASVETSVGVDSSDAASAEASSSSSKIEFPPASADGSSSIIDTTSSLAGSNLDSKSSSTSSYTELETSSSESGSEAMNEDNVIPADAGTVEPAQATLDTSIKQNIILPSDNGSTSKLDTNNGASTKSNWSGTRLTAMVTILGAIAAVAAIVVFVAVRRDQDKKNNEPGTPTDDDDSCLVTPTTDGKYYKGRRGDKGLIDSSDNSMLSSIVVIGANDDLLTPIGYGVGQQYRSLSWKMSSGYARSESVKASDGEVRLENSNLYAAPPSQLQFNISHGPSTSDLPSPTHDPIYDSSNTQESFSSSLTSDAAQPQSERMYESEDISSGSFRELSATYSGDSIRDSASSSEPEPSPDQEANLLSSKLTTSFTSSLSSVEYAPRDTEASEHMNPSEFGTTSSRIAMSFESNFEVDSETLSGGHQHPDN</sequence>
<evidence type="ECO:0000313" key="3">
    <source>
        <dbReference type="EMBL" id="KAF4143124.1"/>
    </source>
</evidence>
<feature type="compositionally biased region" description="Polar residues" evidence="1">
    <location>
        <begin position="340"/>
        <end position="357"/>
    </location>
</feature>
<feature type="compositionally biased region" description="Polar residues" evidence="1">
    <location>
        <begin position="498"/>
        <end position="513"/>
    </location>
</feature>
<comment type="caution">
    <text evidence="3">The sequence shown here is derived from an EMBL/GenBank/DDBJ whole genome shotgun (WGS) entry which is preliminary data.</text>
</comment>
<dbReference type="EMBL" id="JAACNO010001081">
    <property type="protein sequence ID" value="KAF4143124.1"/>
    <property type="molecule type" value="Genomic_DNA"/>
</dbReference>
<evidence type="ECO:0000313" key="4">
    <source>
        <dbReference type="Proteomes" id="UP000704712"/>
    </source>
</evidence>
<keyword evidence="2" id="KW-0472">Membrane</keyword>
<feature type="region of interest" description="Disordered" evidence="1">
    <location>
        <begin position="248"/>
        <end position="308"/>
    </location>
</feature>
<dbReference type="Proteomes" id="UP000704712">
    <property type="component" value="Unassembled WGS sequence"/>
</dbReference>
<proteinExistence type="predicted"/>
<keyword evidence="2" id="KW-0812">Transmembrane</keyword>
<feature type="compositionally biased region" description="Polar residues" evidence="1">
    <location>
        <begin position="522"/>
        <end position="543"/>
    </location>
</feature>
<organism evidence="3 4">
    <name type="scientific">Phytophthora infestans</name>
    <name type="common">Potato late blight agent</name>
    <name type="synonym">Botrytis infestans</name>
    <dbReference type="NCBI Taxonomy" id="4787"/>
    <lineage>
        <taxon>Eukaryota</taxon>
        <taxon>Sar</taxon>
        <taxon>Stramenopiles</taxon>
        <taxon>Oomycota</taxon>
        <taxon>Peronosporomycetes</taxon>
        <taxon>Peronosporales</taxon>
        <taxon>Peronosporaceae</taxon>
        <taxon>Phytophthora</taxon>
    </lineage>
</organism>
<reference evidence="3" key="1">
    <citation type="submission" date="2020-03" db="EMBL/GenBank/DDBJ databases">
        <title>Hybrid Assembly of Korean Phytophthora infestans isolates.</title>
        <authorList>
            <person name="Prokchorchik M."/>
            <person name="Lee Y."/>
            <person name="Seo J."/>
            <person name="Cho J.-H."/>
            <person name="Park Y.-E."/>
            <person name="Jang D.-C."/>
            <person name="Im J.-S."/>
            <person name="Choi J.-G."/>
            <person name="Park H.-J."/>
            <person name="Lee G.-B."/>
            <person name="Lee Y.-G."/>
            <person name="Hong S.-Y."/>
            <person name="Cho K."/>
            <person name="Sohn K.H."/>
        </authorList>
    </citation>
    <scope>NUCLEOTIDE SEQUENCE</scope>
    <source>
        <strain evidence="3">KR_2_A2</strain>
    </source>
</reference>